<dbReference type="Pfam" id="PF00646">
    <property type="entry name" value="F-box"/>
    <property type="match status" value="1"/>
</dbReference>
<protein>
    <recommendedName>
        <fullName evidence="1">F-box domain-containing protein</fullName>
    </recommendedName>
</protein>
<reference evidence="2 3" key="1">
    <citation type="submission" date="2018-05" db="EMBL/GenBank/DDBJ databases">
        <title>Genome sequencing and assembly of the regulated plant pathogen Lachnellula willkommii and related sister species for the development of diagnostic species identification markers.</title>
        <authorList>
            <person name="Giroux E."/>
            <person name="Bilodeau G."/>
        </authorList>
    </citation>
    <scope>NUCLEOTIDE SEQUENCE [LARGE SCALE GENOMIC DNA]</scope>
    <source>
        <strain evidence="2 3">CBS 268.59</strain>
    </source>
</reference>
<dbReference type="Proteomes" id="UP000469558">
    <property type="component" value="Unassembled WGS sequence"/>
</dbReference>
<organism evidence="2 3">
    <name type="scientific">Lachnellula suecica</name>
    <dbReference type="NCBI Taxonomy" id="602035"/>
    <lineage>
        <taxon>Eukaryota</taxon>
        <taxon>Fungi</taxon>
        <taxon>Dikarya</taxon>
        <taxon>Ascomycota</taxon>
        <taxon>Pezizomycotina</taxon>
        <taxon>Leotiomycetes</taxon>
        <taxon>Helotiales</taxon>
        <taxon>Lachnaceae</taxon>
        <taxon>Lachnellula</taxon>
    </lineage>
</organism>
<feature type="domain" description="F-box" evidence="1">
    <location>
        <begin position="42"/>
        <end position="69"/>
    </location>
</feature>
<dbReference type="AlphaFoldDB" id="A0A8T9C2S0"/>
<evidence type="ECO:0000313" key="2">
    <source>
        <dbReference type="EMBL" id="TVY76079.1"/>
    </source>
</evidence>
<dbReference type="OrthoDB" id="3445164at2759"/>
<dbReference type="EMBL" id="QGMK01000869">
    <property type="protein sequence ID" value="TVY76079.1"/>
    <property type="molecule type" value="Genomic_DNA"/>
</dbReference>
<gene>
    <name evidence="2" type="ORF">LSUE1_G004706</name>
</gene>
<name>A0A8T9C2S0_9HELO</name>
<accession>A0A8T9C2S0</accession>
<dbReference type="InterPro" id="IPR001810">
    <property type="entry name" value="F-box_dom"/>
</dbReference>
<evidence type="ECO:0000259" key="1">
    <source>
        <dbReference type="Pfam" id="PF00646"/>
    </source>
</evidence>
<dbReference type="InterPro" id="IPR036047">
    <property type="entry name" value="F-box-like_dom_sf"/>
</dbReference>
<comment type="caution">
    <text evidence="2">The sequence shown here is derived from an EMBL/GenBank/DDBJ whole genome shotgun (WGS) entry which is preliminary data.</text>
</comment>
<proteinExistence type="predicted"/>
<dbReference type="SUPFAM" id="SSF81383">
    <property type="entry name" value="F-box domain"/>
    <property type="match status" value="1"/>
</dbReference>
<sequence>MSITTQTEPPDTSTTMSLLPLKRTLQKDKSAWMLFPKDKTPFLAMPPELHLKIFSFLNPIDQVCLSLVNAYIYKLNPPKRFPLDMGAPDSHYPVVSHSCRHCVPILYYPAHCQLHYHLRPFIPAPLTYCCGECSKFTFCEQSEASDHKTVCGTCGTQYRRCYERGRRMLDMRRPGPGQHRLRKWYNLS</sequence>
<evidence type="ECO:0000313" key="3">
    <source>
        <dbReference type="Proteomes" id="UP000469558"/>
    </source>
</evidence>
<keyword evidence="3" id="KW-1185">Reference proteome</keyword>